<proteinExistence type="predicted"/>
<dbReference type="EMBL" id="KB454523">
    <property type="protein sequence ID" value="EME28211.1"/>
    <property type="molecule type" value="Genomic_DNA"/>
</dbReference>
<protein>
    <submittedName>
        <fullName evidence="1">Uncharacterized protein</fullName>
    </submittedName>
</protein>
<evidence type="ECO:0000313" key="2">
    <source>
        <dbReference type="Proteomes" id="UP000030680"/>
    </source>
</evidence>
<dbReference type="Proteomes" id="UP000030680">
    <property type="component" value="Unassembled WGS sequence"/>
</dbReference>
<accession>M2VY28</accession>
<dbReference type="GeneID" id="17087069"/>
<dbReference type="RefSeq" id="XP_005704731.1">
    <property type="nucleotide sequence ID" value="XM_005704674.1"/>
</dbReference>
<evidence type="ECO:0000313" key="1">
    <source>
        <dbReference type="EMBL" id="EME28211.1"/>
    </source>
</evidence>
<sequence>MGFSERPWLFFTSQVDCQFYKPFCKTNLGHCCHDITSCVVDNLKTEMSILKLKDIYAFLLPSKELYSFMQLKKIQTLDTIKYVILEEILDSGYKQSYCTFVFYLLKVMVQHSRKFSRNGGYAESFRKFQ</sequence>
<dbReference type="AlphaFoldDB" id="M2VY28"/>
<reference evidence="2" key="1">
    <citation type="journal article" date="2013" name="Science">
        <title>Gene transfer from bacteria and archaea facilitated evolution of an extremophilic eukaryote.</title>
        <authorList>
            <person name="Schonknecht G."/>
            <person name="Chen W.H."/>
            <person name="Ternes C.M."/>
            <person name="Barbier G.G."/>
            <person name="Shrestha R.P."/>
            <person name="Stanke M."/>
            <person name="Brautigam A."/>
            <person name="Baker B.J."/>
            <person name="Banfield J.F."/>
            <person name="Garavito R.M."/>
            <person name="Carr K."/>
            <person name="Wilkerson C."/>
            <person name="Rensing S.A."/>
            <person name="Gagneul D."/>
            <person name="Dickenson N.E."/>
            <person name="Oesterhelt C."/>
            <person name="Lercher M.J."/>
            <person name="Weber A.P."/>
        </authorList>
    </citation>
    <scope>NUCLEOTIDE SEQUENCE [LARGE SCALE GENOMIC DNA]</scope>
    <source>
        <strain evidence="2">074W</strain>
    </source>
</reference>
<keyword evidence="2" id="KW-1185">Reference proteome</keyword>
<organism evidence="1 2">
    <name type="scientific">Galdieria sulphuraria</name>
    <name type="common">Red alga</name>
    <dbReference type="NCBI Taxonomy" id="130081"/>
    <lineage>
        <taxon>Eukaryota</taxon>
        <taxon>Rhodophyta</taxon>
        <taxon>Bangiophyceae</taxon>
        <taxon>Galdieriales</taxon>
        <taxon>Galdieriaceae</taxon>
        <taxon>Galdieria</taxon>
    </lineage>
</organism>
<gene>
    <name evidence="1" type="ORF">Gasu_43740</name>
</gene>
<dbReference type="Gramene" id="EME28211">
    <property type="protein sequence ID" value="EME28211"/>
    <property type="gene ID" value="Gasu_43740"/>
</dbReference>
<dbReference type="KEGG" id="gsl:Gasu_43740"/>
<name>M2VY28_GALSU</name>